<sequence>MIVRSATLNDVDTLVDIHRQARDTYYRGVIPDEELDDPAERAEMRAAYERAIPKPGRRLLCAEHDGAVVGFAARSTTSGRGPSTPGAAGSPTGTSAPAPVTRGSYGCA</sequence>
<protein>
    <submittedName>
        <fullName evidence="2">Uncharacterized protein</fullName>
    </submittedName>
</protein>
<evidence type="ECO:0000313" key="3">
    <source>
        <dbReference type="Proteomes" id="UP000599074"/>
    </source>
</evidence>
<comment type="caution">
    <text evidence="2">The sequence shown here is derived from an EMBL/GenBank/DDBJ whole genome shotgun (WGS) entry which is preliminary data.</text>
</comment>
<accession>A0A8J3TDS1</accession>
<feature type="region of interest" description="Disordered" evidence="1">
    <location>
        <begin position="73"/>
        <end position="108"/>
    </location>
</feature>
<gene>
    <name evidence="2" type="ORF">Pme01_40410</name>
</gene>
<dbReference type="Gene3D" id="3.40.630.30">
    <property type="match status" value="1"/>
</dbReference>
<dbReference type="EMBL" id="BOON01000037">
    <property type="protein sequence ID" value="GII24444.1"/>
    <property type="molecule type" value="Genomic_DNA"/>
</dbReference>
<dbReference type="InterPro" id="IPR016181">
    <property type="entry name" value="Acyl_CoA_acyltransferase"/>
</dbReference>
<dbReference type="SUPFAM" id="SSF55729">
    <property type="entry name" value="Acyl-CoA N-acyltransferases (Nat)"/>
    <property type="match status" value="1"/>
</dbReference>
<keyword evidence="3" id="KW-1185">Reference proteome</keyword>
<name>A0A8J3TDS1_9ACTN</name>
<evidence type="ECO:0000313" key="2">
    <source>
        <dbReference type="EMBL" id="GII24444.1"/>
    </source>
</evidence>
<evidence type="ECO:0000256" key="1">
    <source>
        <dbReference type="SAM" id="MobiDB-lite"/>
    </source>
</evidence>
<dbReference type="Proteomes" id="UP000599074">
    <property type="component" value="Unassembled WGS sequence"/>
</dbReference>
<proteinExistence type="predicted"/>
<reference evidence="2" key="1">
    <citation type="submission" date="2021-01" db="EMBL/GenBank/DDBJ databases">
        <title>Whole genome shotgun sequence of Planosporangium mesophilum NBRC 109066.</title>
        <authorList>
            <person name="Komaki H."/>
            <person name="Tamura T."/>
        </authorList>
    </citation>
    <scope>NUCLEOTIDE SEQUENCE</scope>
    <source>
        <strain evidence="2">NBRC 109066</strain>
    </source>
</reference>
<dbReference type="AlphaFoldDB" id="A0A8J3TDS1"/>
<organism evidence="2 3">
    <name type="scientific">Planosporangium mesophilum</name>
    <dbReference type="NCBI Taxonomy" id="689768"/>
    <lineage>
        <taxon>Bacteria</taxon>
        <taxon>Bacillati</taxon>
        <taxon>Actinomycetota</taxon>
        <taxon>Actinomycetes</taxon>
        <taxon>Micromonosporales</taxon>
        <taxon>Micromonosporaceae</taxon>
        <taxon>Planosporangium</taxon>
    </lineage>
</organism>
<dbReference type="RefSeq" id="WP_203935754.1">
    <property type="nucleotide sequence ID" value="NZ_BOON01000037.1"/>
</dbReference>